<proteinExistence type="predicted"/>
<keyword evidence="1" id="KW-0175">Coiled coil</keyword>
<evidence type="ECO:0000256" key="1">
    <source>
        <dbReference type="SAM" id="Coils"/>
    </source>
</evidence>
<reference evidence="2 3" key="1">
    <citation type="journal article" date="2018" name="Nat. Ecol. Evol.">
        <title>Pezizomycetes genomes reveal the molecular basis of ectomycorrhizal truffle lifestyle.</title>
        <authorList>
            <person name="Murat C."/>
            <person name="Payen T."/>
            <person name="Noel B."/>
            <person name="Kuo A."/>
            <person name="Morin E."/>
            <person name="Chen J."/>
            <person name="Kohler A."/>
            <person name="Krizsan K."/>
            <person name="Balestrini R."/>
            <person name="Da Silva C."/>
            <person name="Montanini B."/>
            <person name="Hainaut M."/>
            <person name="Levati E."/>
            <person name="Barry K.W."/>
            <person name="Belfiori B."/>
            <person name="Cichocki N."/>
            <person name="Clum A."/>
            <person name="Dockter R.B."/>
            <person name="Fauchery L."/>
            <person name="Guy J."/>
            <person name="Iotti M."/>
            <person name="Le Tacon F."/>
            <person name="Lindquist E.A."/>
            <person name="Lipzen A."/>
            <person name="Malagnac F."/>
            <person name="Mello A."/>
            <person name="Molinier V."/>
            <person name="Miyauchi S."/>
            <person name="Poulain J."/>
            <person name="Riccioni C."/>
            <person name="Rubini A."/>
            <person name="Sitrit Y."/>
            <person name="Splivallo R."/>
            <person name="Traeger S."/>
            <person name="Wang M."/>
            <person name="Zifcakova L."/>
            <person name="Wipf D."/>
            <person name="Zambonelli A."/>
            <person name="Paolocci F."/>
            <person name="Nowrousian M."/>
            <person name="Ottonello S."/>
            <person name="Baldrian P."/>
            <person name="Spatafora J.W."/>
            <person name="Henrissat B."/>
            <person name="Nagy L.G."/>
            <person name="Aury J.M."/>
            <person name="Wincker P."/>
            <person name="Grigoriev I.V."/>
            <person name="Bonfante P."/>
            <person name="Martin F.M."/>
        </authorList>
    </citation>
    <scope>NUCLEOTIDE SEQUENCE [LARGE SCALE GENOMIC DNA]</scope>
    <source>
        <strain evidence="2 3">RN42</strain>
    </source>
</reference>
<keyword evidence="3" id="KW-1185">Reference proteome</keyword>
<gene>
    <name evidence="2" type="ORF">BJ508DRAFT_344495</name>
</gene>
<feature type="coiled-coil region" evidence="1">
    <location>
        <begin position="33"/>
        <end position="94"/>
    </location>
</feature>
<name>A0A3N4IDS5_ASCIM</name>
<accession>A0A3N4IDS5</accession>
<evidence type="ECO:0000313" key="3">
    <source>
        <dbReference type="Proteomes" id="UP000275078"/>
    </source>
</evidence>
<sequence>MGTSTGRKVLAFFHLPNPRRQLQATYTPSASNFSVYNEQIQALDEDIEQLKTRAHENKEKLEEAEEVIRQREVREEIREEIRELQKKLVRSRQGSKEKLISVEEAMPLLEEIELRKKKLKCVIRGENFDESGPSEKRITDMTMVIYKSSVGDRPLSLNSRRGVPQNQTH</sequence>
<evidence type="ECO:0000313" key="2">
    <source>
        <dbReference type="EMBL" id="RPA82290.1"/>
    </source>
</evidence>
<dbReference type="Proteomes" id="UP000275078">
    <property type="component" value="Unassembled WGS sequence"/>
</dbReference>
<dbReference type="EMBL" id="ML119672">
    <property type="protein sequence ID" value="RPA82290.1"/>
    <property type="molecule type" value="Genomic_DNA"/>
</dbReference>
<organism evidence="2 3">
    <name type="scientific">Ascobolus immersus RN42</name>
    <dbReference type="NCBI Taxonomy" id="1160509"/>
    <lineage>
        <taxon>Eukaryota</taxon>
        <taxon>Fungi</taxon>
        <taxon>Dikarya</taxon>
        <taxon>Ascomycota</taxon>
        <taxon>Pezizomycotina</taxon>
        <taxon>Pezizomycetes</taxon>
        <taxon>Pezizales</taxon>
        <taxon>Ascobolaceae</taxon>
        <taxon>Ascobolus</taxon>
    </lineage>
</organism>
<dbReference type="AlphaFoldDB" id="A0A3N4IDS5"/>
<protein>
    <submittedName>
        <fullName evidence="2">Uncharacterized protein</fullName>
    </submittedName>
</protein>